<comment type="similarity">
    <text evidence="1">Belongs to the Gfa family.</text>
</comment>
<dbReference type="PANTHER" id="PTHR33337">
    <property type="entry name" value="GFA DOMAIN-CONTAINING PROTEIN"/>
    <property type="match status" value="1"/>
</dbReference>
<evidence type="ECO:0000313" key="6">
    <source>
        <dbReference type="EMBL" id="VVE01376.1"/>
    </source>
</evidence>
<gene>
    <name evidence="6" type="ORF">PCO31010_02162</name>
</gene>
<accession>A0A5E4UN65</accession>
<dbReference type="SUPFAM" id="SSF51316">
    <property type="entry name" value="Mss4-like"/>
    <property type="match status" value="1"/>
</dbReference>
<dbReference type="PROSITE" id="PS51891">
    <property type="entry name" value="CENP_V_GFA"/>
    <property type="match status" value="1"/>
</dbReference>
<keyword evidence="3" id="KW-0862">Zinc</keyword>
<evidence type="ECO:0000256" key="3">
    <source>
        <dbReference type="ARBA" id="ARBA00022833"/>
    </source>
</evidence>
<dbReference type="PANTHER" id="PTHR33337:SF40">
    <property type="entry name" value="CENP-V_GFA DOMAIN-CONTAINING PROTEIN-RELATED"/>
    <property type="match status" value="1"/>
</dbReference>
<dbReference type="InterPro" id="IPR006913">
    <property type="entry name" value="CENP-V/GFA"/>
</dbReference>
<keyword evidence="4" id="KW-0456">Lyase</keyword>
<evidence type="ECO:0000256" key="1">
    <source>
        <dbReference type="ARBA" id="ARBA00005495"/>
    </source>
</evidence>
<dbReference type="Gene3D" id="3.90.1590.10">
    <property type="entry name" value="glutathione-dependent formaldehyde- activating enzyme (gfa)"/>
    <property type="match status" value="1"/>
</dbReference>
<evidence type="ECO:0000313" key="7">
    <source>
        <dbReference type="Proteomes" id="UP000343335"/>
    </source>
</evidence>
<evidence type="ECO:0000256" key="2">
    <source>
        <dbReference type="ARBA" id="ARBA00022723"/>
    </source>
</evidence>
<dbReference type="GO" id="GO:0016846">
    <property type="term" value="F:carbon-sulfur lyase activity"/>
    <property type="evidence" value="ECO:0007669"/>
    <property type="project" value="InterPro"/>
</dbReference>
<dbReference type="AlphaFoldDB" id="A0A5E4UN65"/>
<dbReference type="Pfam" id="PF04828">
    <property type="entry name" value="GFA"/>
    <property type="match status" value="1"/>
</dbReference>
<dbReference type="EMBL" id="CABPSA010000003">
    <property type="protein sequence ID" value="VVE01376.1"/>
    <property type="molecule type" value="Genomic_DNA"/>
</dbReference>
<evidence type="ECO:0000256" key="4">
    <source>
        <dbReference type="ARBA" id="ARBA00023239"/>
    </source>
</evidence>
<reference evidence="6 7" key="1">
    <citation type="submission" date="2019-08" db="EMBL/GenBank/DDBJ databases">
        <authorList>
            <person name="Peeters C."/>
        </authorList>
    </citation>
    <scope>NUCLEOTIDE SEQUENCE [LARGE SCALE GENOMIC DNA]</scope>
    <source>
        <strain evidence="6 7">LMG 31010</strain>
    </source>
</reference>
<protein>
    <submittedName>
        <fullName evidence="6">Aldehyde-activating protein</fullName>
    </submittedName>
</protein>
<proteinExistence type="inferred from homology"/>
<keyword evidence="2" id="KW-0479">Metal-binding</keyword>
<dbReference type="GO" id="GO:0046872">
    <property type="term" value="F:metal ion binding"/>
    <property type="evidence" value="ECO:0007669"/>
    <property type="project" value="UniProtKB-KW"/>
</dbReference>
<sequence length="158" mass="16902">MLDSGATPTNGTLSERLMSLNVTCLCGSMSLDLHGSPAARANCHCSSCRDFYGTSVFSATAWASEAVSVGERAGRTFKHPEKQMTKTFCDVCGEVVFGTNRLGMRVVPNALTARATGGKLDAALAPTMHLFYRERVVDVVDDLPKYLDGWDGPTYAAA</sequence>
<name>A0A5E4UN65_9BURK</name>
<organism evidence="6 7">
    <name type="scientific">Pandoraea commovens</name>
    <dbReference type="NCBI Taxonomy" id="2508289"/>
    <lineage>
        <taxon>Bacteria</taxon>
        <taxon>Pseudomonadati</taxon>
        <taxon>Pseudomonadota</taxon>
        <taxon>Betaproteobacteria</taxon>
        <taxon>Burkholderiales</taxon>
        <taxon>Burkholderiaceae</taxon>
        <taxon>Pandoraea</taxon>
    </lineage>
</organism>
<dbReference type="InterPro" id="IPR011057">
    <property type="entry name" value="Mss4-like_sf"/>
</dbReference>
<dbReference type="Proteomes" id="UP000343335">
    <property type="component" value="Unassembled WGS sequence"/>
</dbReference>
<feature type="domain" description="CENP-V/GFA" evidence="5">
    <location>
        <begin position="20"/>
        <end position="133"/>
    </location>
</feature>
<evidence type="ECO:0000259" key="5">
    <source>
        <dbReference type="PROSITE" id="PS51891"/>
    </source>
</evidence>